<comment type="caution">
    <text evidence="1">The sequence shown here is derived from an EMBL/GenBank/DDBJ whole genome shotgun (WGS) entry which is preliminary data.</text>
</comment>
<dbReference type="Proteomes" id="UP000789525">
    <property type="component" value="Unassembled WGS sequence"/>
</dbReference>
<feature type="non-terminal residue" evidence="1">
    <location>
        <position position="1"/>
    </location>
</feature>
<name>A0ACA9NMH7_9GLOM</name>
<evidence type="ECO:0000313" key="1">
    <source>
        <dbReference type="EMBL" id="CAG8660439.1"/>
    </source>
</evidence>
<gene>
    <name evidence="1" type="ORF">ACOLOM_LOCUS8571</name>
</gene>
<sequence length="865" mass="91153">PVTTFSDSAIYLVAVLMNVASYASYLEARIRAYRELKHDIIRIQNETNREDRMSGGESSRPANSSNSSRNRSGNGKKLRQMTVEKGLLRETKIVQRQIDALLGCKFFLDSLEDELTLTTLRLMVKDLLILFQAGNEGVINVLGHSEQYFEMSRPDAEESLSIYKSFCTQTEDPFMKAPTRLAGALEEYLKDANFEQNRIEYKTNKALADGKIPNKSKSQTRACTHCFRLSDLLINEIETATSTEPAASPEPSSSTATKPRPASLKPTMDLLESIEENQPTMFNPQTGSPSTSWFHQQQEAQAQAVYNPFRQSVMVPQMTGMPTQPFMTAQPTGFPMQSASPFAQAVQPQMTGMPFQTPTNPFPQVVNNPMGQPNNLPAMPFQQPFQTGLVQPQPTGFLQPQPTGFLQPQPTGSNPFRQSILMPQATGIPSGQIPALPQPQPRSASALTFSVPSNNTTDQPKSESPFAAALINRPASTPITGASNTQTLKPVVSHVTGSRNPFGQPKPASPPPLPKQPTLAELAFGAAGQAQMQAMPTGIHVGSTNQDQNITPSFFGTQPFSARLATAIGDNGTPSPANTNMSSVASSFAVGADPNKAMSPPPSISNLSQVTPQFTAQTVTSTSALSDSFSTLSFGTTTTGTNPSSVGTAPLQPQATGFAGLKPFKPTSSFGASLLESLPTTPSTTNPSPIVPTGSVSGTGLSTLNIPSVSNSTASSPGGSLVGQPTGLPSFSTTLGQSPGASLFSAAGPNAATNATGTNVATNGALNTVGVGLRPQMTGGINPFRASMAGGTSSPPPGGLQPQLTGLPAPFTPTSSFGASLFANNNPAFRPTLATIPSFTGAFPNPTQGQPQSQPQQQQQSTSLI</sequence>
<proteinExistence type="predicted"/>
<protein>
    <submittedName>
        <fullName evidence="1">4769_t:CDS:1</fullName>
    </submittedName>
</protein>
<reference evidence="1" key="1">
    <citation type="submission" date="2021-06" db="EMBL/GenBank/DDBJ databases">
        <authorList>
            <person name="Kallberg Y."/>
            <person name="Tangrot J."/>
            <person name="Rosling A."/>
        </authorList>
    </citation>
    <scope>NUCLEOTIDE SEQUENCE</scope>
    <source>
        <strain evidence="1">CL356</strain>
    </source>
</reference>
<dbReference type="EMBL" id="CAJVPT010022511">
    <property type="protein sequence ID" value="CAG8660439.1"/>
    <property type="molecule type" value="Genomic_DNA"/>
</dbReference>
<evidence type="ECO:0000313" key="2">
    <source>
        <dbReference type="Proteomes" id="UP000789525"/>
    </source>
</evidence>
<organism evidence="1 2">
    <name type="scientific">Acaulospora colombiana</name>
    <dbReference type="NCBI Taxonomy" id="27376"/>
    <lineage>
        <taxon>Eukaryota</taxon>
        <taxon>Fungi</taxon>
        <taxon>Fungi incertae sedis</taxon>
        <taxon>Mucoromycota</taxon>
        <taxon>Glomeromycotina</taxon>
        <taxon>Glomeromycetes</taxon>
        <taxon>Diversisporales</taxon>
        <taxon>Acaulosporaceae</taxon>
        <taxon>Acaulospora</taxon>
    </lineage>
</organism>
<keyword evidence="2" id="KW-1185">Reference proteome</keyword>
<accession>A0ACA9NMH7</accession>